<dbReference type="GO" id="GO:0016020">
    <property type="term" value="C:membrane"/>
    <property type="evidence" value="ECO:0007669"/>
    <property type="project" value="UniProtKB-SubCell"/>
</dbReference>
<keyword evidence="3" id="KW-0808">Transferase</keyword>
<dbReference type="InterPro" id="IPR051824">
    <property type="entry name" value="LRR_Rcpt-Like_S/T_Kinase"/>
</dbReference>
<proteinExistence type="predicted"/>
<accession>A0A4U5QJB9</accession>
<dbReference type="PROSITE" id="PS50011">
    <property type="entry name" value="PROTEIN_KINASE_DOM"/>
    <property type="match status" value="1"/>
</dbReference>
<protein>
    <submittedName>
        <fullName evidence="3">Leucine-rich repeat transmembrane protein kinase isoform 2</fullName>
    </submittedName>
</protein>
<dbReference type="PANTHER" id="PTHR48006:SF68">
    <property type="entry name" value="PROTEIN KINASE DOMAIN-CONTAINING PROTEIN"/>
    <property type="match status" value="1"/>
</dbReference>
<dbReference type="PANTHER" id="PTHR48006">
    <property type="entry name" value="LEUCINE-RICH REPEAT-CONTAINING PROTEIN DDB_G0281931-RELATED"/>
    <property type="match status" value="1"/>
</dbReference>
<dbReference type="GO" id="GO:0004672">
    <property type="term" value="F:protein kinase activity"/>
    <property type="evidence" value="ECO:0007669"/>
    <property type="project" value="InterPro"/>
</dbReference>
<dbReference type="InterPro" id="IPR011009">
    <property type="entry name" value="Kinase-like_dom_sf"/>
</dbReference>
<comment type="subcellular location">
    <subcellularLocation>
        <location evidence="1">Membrane</location>
        <topology evidence="1">Single-pass type I membrane protein</topology>
    </subcellularLocation>
</comment>
<keyword evidence="3" id="KW-0418">Kinase</keyword>
<dbReference type="Gene3D" id="3.30.200.20">
    <property type="entry name" value="Phosphorylase Kinase, domain 1"/>
    <property type="match status" value="1"/>
</dbReference>
<dbReference type="AlphaFoldDB" id="A0A4U5QJB9"/>
<evidence type="ECO:0000313" key="3">
    <source>
        <dbReference type="EMBL" id="TKS10281.1"/>
    </source>
</evidence>
<name>A0A4U5QJB9_POPAL</name>
<dbReference type="InterPro" id="IPR000719">
    <property type="entry name" value="Prot_kinase_dom"/>
</dbReference>
<keyword evidence="3" id="KW-0472">Membrane</keyword>
<evidence type="ECO:0000256" key="1">
    <source>
        <dbReference type="ARBA" id="ARBA00004479"/>
    </source>
</evidence>
<feature type="domain" description="Protein kinase" evidence="2">
    <location>
        <begin position="1"/>
        <end position="110"/>
    </location>
</feature>
<dbReference type="Pfam" id="PF07714">
    <property type="entry name" value="PK_Tyr_Ser-Thr"/>
    <property type="match status" value="1"/>
</dbReference>
<comment type="caution">
    <text evidence="3">The sequence shown here is derived from an EMBL/GenBank/DDBJ whole genome shotgun (WGS) entry which is preliminary data.</text>
</comment>
<dbReference type="EMBL" id="RCHU01000245">
    <property type="protein sequence ID" value="TKS10281.1"/>
    <property type="molecule type" value="Genomic_DNA"/>
</dbReference>
<sequence length="110" mass="12196">MFGSLSDGTVIAVMPLSSKSKQGNREFVNEIGMISALQHPNLVKLYGCCVGGNQLKLVYEYMENNCLSRALFGLCFARERKSFGAGRSRIGFRVFFRGGYGDAKCRSLMH</sequence>
<organism evidence="3">
    <name type="scientific">Populus alba</name>
    <name type="common">White poplar</name>
    <dbReference type="NCBI Taxonomy" id="43335"/>
    <lineage>
        <taxon>Eukaryota</taxon>
        <taxon>Viridiplantae</taxon>
        <taxon>Streptophyta</taxon>
        <taxon>Embryophyta</taxon>
        <taxon>Tracheophyta</taxon>
        <taxon>Spermatophyta</taxon>
        <taxon>Magnoliopsida</taxon>
        <taxon>eudicotyledons</taxon>
        <taxon>Gunneridae</taxon>
        <taxon>Pentapetalae</taxon>
        <taxon>rosids</taxon>
        <taxon>fabids</taxon>
        <taxon>Malpighiales</taxon>
        <taxon>Salicaceae</taxon>
        <taxon>Saliceae</taxon>
        <taxon>Populus</taxon>
    </lineage>
</organism>
<dbReference type="SUPFAM" id="SSF56112">
    <property type="entry name" value="Protein kinase-like (PK-like)"/>
    <property type="match status" value="1"/>
</dbReference>
<reference evidence="3" key="1">
    <citation type="submission" date="2018-10" db="EMBL/GenBank/DDBJ databases">
        <title>Population genomic analysis revealed the cold adaptation of white poplar.</title>
        <authorList>
            <person name="Liu Y.-J."/>
        </authorList>
    </citation>
    <scope>NUCLEOTIDE SEQUENCE [LARGE SCALE GENOMIC DNA]</scope>
    <source>
        <strain evidence="3">PAL-ZL1</strain>
    </source>
</reference>
<gene>
    <name evidence="3" type="ORF">D5086_0000084790</name>
</gene>
<evidence type="ECO:0000259" key="2">
    <source>
        <dbReference type="PROSITE" id="PS50011"/>
    </source>
</evidence>
<dbReference type="InterPro" id="IPR001245">
    <property type="entry name" value="Ser-Thr/Tyr_kinase_cat_dom"/>
</dbReference>
<keyword evidence="3" id="KW-0812">Transmembrane</keyword>
<dbReference type="GO" id="GO:0005524">
    <property type="term" value="F:ATP binding"/>
    <property type="evidence" value="ECO:0007669"/>
    <property type="project" value="InterPro"/>
</dbReference>